<evidence type="ECO:0000313" key="2">
    <source>
        <dbReference type="Proteomes" id="UP000828251"/>
    </source>
</evidence>
<protein>
    <submittedName>
        <fullName evidence="1">Uncharacterized protein</fullName>
    </submittedName>
</protein>
<organism evidence="1 2">
    <name type="scientific">Gossypium stocksii</name>
    <dbReference type="NCBI Taxonomy" id="47602"/>
    <lineage>
        <taxon>Eukaryota</taxon>
        <taxon>Viridiplantae</taxon>
        <taxon>Streptophyta</taxon>
        <taxon>Embryophyta</taxon>
        <taxon>Tracheophyta</taxon>
        <taxon>Spermatophyta</taxon>
        <taxon>Magnoliopsida</taxon>
        <taxon>eudicotyledons</taxon>
        <taxon>Gunneridae</taxon>
        <taxon>Pentapetalae</taxon>
        <taxon>rosids</taxon>
        <taxon>malvids</taxon>
        <taxon>Malvales</taxon>
        <taxon>Malvaceae</taxon>
        <taxon>Malvoideae</taxon>
        <taxon>Gossypium</taxon>
    </lineage>
</organism>
<dbReference type="OrthoDB" id="1435097at2759"/>
<evidence type="ECO:0000313" key="1">
    <source>
        <dbReference type="EMBL" id="KAH1114527.1"/>
    </source>
</evidence>
<proteinExistence type="predicted"/>
<comment type="caution">
    <text evidence="1">The sequence shown here is derived from an EMBL/GenBank/DDBJ whole genome shotgun (WGS) entry which is preliminary data.</text>
</comment>
<gene>
    <name evidence="1" type="ORF">J1N35_007905</name>
</gene>
<name>A0A9D3W8E4_9ROSI</name>
<dbReference type="EMBL" id="JAIQCV010000003">
    <property type="protein sequence ID" value="KAH1114527.1"/>
    <property type="molecule type" value="Genomic_DNA"/>
</dbReference>
<keyword evidence="2" id="KW-1185">Reference proteome</keyword>
<sequence length="124" mass="14405">MEYPNKDAFVAVLKRYSFNNSVNYYVTKFRFEKFEGICAIRDGRSKWKIMGSFHKKIGLWTIKMYSGPHTYIVAGASQDCLRLDSGMISDIILLMVKMIPRILVLVMIANIRSQYKDAPSYYKV</sequence>
<dbReference type="Proteomes" id="UP000828251">
    <property type="component" value="Unassembled WGS sequence"/>
</dbReference>
<accession>A0A9D3W8E4</accession>
<dbReference type="AlphaFoldDB" id="A0A9D3W8E4"/>
<reference evidence="1 2" key="1">
    <citation type="journal article" date="2021" name="Plant Biotechnol. J.">
        <title>Multi-omics assisted identification of the key and species-specific regulatory components of drought-tolerant mechanisms in Gossypium stocksii.</title>
        <authorList>
            <person name="Yu D."/>
            <person name="Ke L."/>
            <person name="Zhang D."/>
            <person name="Wu Y."/>
            <person name="Sun Y."/>
            <person name="Mei J."/>
            <person name="Sun J."/>
            <person name="Sun Y."/>
        </authorList>
    </citation>
    <scope>NUCLEOTIDE SEQUENCE [LARGE SCALE GENOMIC DNA]</scope>
    <source>
        <strain evidence="2">cv. E1</strain>
        <tissue evidence="1">Leaf</tissue>
    </source>
</reference>